<evidence type="ECO:0000256" key="1">
    <source>
        <dbReference type="ARBA" id="ARBA00023002"/>
    </source>
</evidence>
<dbReference type="GO" id="GO:0004497">
    <property type="term" value="F:monooxygenase activity"/>
    <property type="evidence" value="ECO:0007669"/>
    <property type="project" value="UniProtKB-KW"/>
</dbReference>
<dbReference type="Gene3D" id="3.50.50.60">
    <property type="entry name" value="FAD/NAD(P)-binding domain"/>
    <property type="match status" value="1"/>
</dbReference>
<dbReference type="EMBL" id="JBHSAY010000009">
    <property type="protein sequence ID" value="MFC4132115.1"/>
    <property type="molecule type" value="Genomic_DNA"/>
</dbReference>
<evidence type="ECO:0000313" key="2">
    <source>
        <dbReference type="EMBL" id="MFC4132115.1"/>
    </source>
</evidence>
<name>A0ABV8LMY7_9ACTN</name>
<dbReference type="InterPro" id="IPR050982">
    <property type="entry name" value="Auxin_biosynth/cation_transpt"/>
</dbReference>
<dbReference type="PRINTS" id="PR00469">
    <property type="entry name" value="PNDRDTASEII"/>
</dbReference>
<dbReference type="NCBIfam" id="NF040505">
    <property type="entry name" value="ArsO_flavin_mono"/>
    <property type="match status" value="1"/>
</dbReference>
<dbReference type="Pfam" id="PF13738">
    <property type="entry name" value="Pyr_redox_3"/>
    <property type="match status" value="1"/>
</dbReference>
<comment type="caution">
    <text evidence="2">The sequence shown here is derived from an EMBL/GenBank/DDBJ whole genome shotgun (WGS) entry which is preliminary data.</text>
</comment>
<evidence type="ECO:0000313" key="3">
    <source>
        <dbReference type="Proteomes" id="UP001595816"/>
    </source>
</evidence>
<keyword evidence="3" id="KW-1185">Reference proteome</keyword>
<dbReference type="PANTHER" id="PTHR43539">
    <property type="entry name" value="FLAVIN-BINDING MONOOXYGENASE-LIKE PROTEIN (AFU_ORTHOLOGUE AFUA_4G09220)"/>
    <property type="match status" value="1"/>
</dbReference>
<dbReference type="Proteomes" id="UP001595816">
    <property type="component" value="Unassembled WGS sequence"/>
</dbReference>
<protein>
    <submittedName>
        <fullName evidence="2">ArsO family NAD(P)H-dependent flavin-containing monooxygenase</fullName>
    </submittedName>
</protein>
<dbReference type="RefSeq" id="WP_253753850.1">
    <property type="nucleotide sequence ID" value="NZ_JAMZDZ010000001.1"/>
</dbReference>
<gene>
    <name evidence="2" type="ORF">ACFOZ4_16010</name>
</gene>
<dbReference type="SUPFAM" id="SSF51905">
    <property type="entry name" value="FAD/NAD(P)-binding domain"/>
    <property type="match status" value="2"/>
</dbReference>
<reference evidence="3" key="1">
    <citation type="journal article" date="2019" name="Int. J. Syst. Evol. Microbiol.">
        <title>The Global Catalogue of Microorganisms (GCM) 10K type strain sequencing project: providing services to taxonomists for standard genome sequencing and annotation.</title>
        <authorList>
            <consortium name="The Broad Institute Genomics Platform"/>
            <consortium name="The Broad Institute Genome Sequencing Center for Infectious Disease"/>
            <person name="Wu L."/>
            <person name="Ma J."/>
        </authorList>
    </citation>
    <scope>NUCLEOTIDE SEQUENCE [LARGE SCALE GENOMIC DNA]</scope>
    <source>
        <strain evidence="3">CGMCC 4.7289</strain>
    </source>
</reference>
<dbReference type="PRINTS" id="PR00368">
    <property type="entry name" value="FADPNR"/>
</dbReference>
<sequence>MNTRPRHHDVLVIGGGQAGLAAGFYLRRHAIDFTILDAGHTPGGQWPHSWDSLRLFSPAQFSSLPGWPMPPVAGYPDAAHVVDYLTRYEHRYQLPIHRSTRVAAVRRDDDGFLVDTSSGPWTARIVVSATGTWWRPFLPALARGSAYAGAQLHTAEYRKPQDFTGQRVTVVGGGNSGAQIAADLTGHAAEVRWCTLRPPRFLPDDVDGRILFQLANRRYRALQAGQPTPAGIGELGDIVAVEAVRAARDGGHRTAWPMFTSLGTDGPRWADGSAWACDAVVWATGFRPALAHLAPLKLSREHGHPVTDGTRSVDEPRLHLLGYGDWTGPASATLIGVGPAARTMATQIAATLDQ</sequence>
<keyword evidence="1" id="KW-0560">Oxidoreductase</keyword>
<proteinExistence type="predicted"/>
<keyword evidence="2" id="KW-0503">Monooxygenase</keyword>
<dbReference type="InterPro" id="IPR036188">
    <property type="entry name" value="FAD/NAD-bd_sf"/>
</dbReference>
<dbReference type="PANTHER" id="PTHR43539:SF78">
    <property type="entry name" value="FLAVIN-CONTAINING MONOOXYGENASE"/>
    <property type="match status" value="1"/>
</dbReference>
<accession>A0ABV8LMY7</accession>
<organism evidence="2 3">
    <name type="scientific">Hamadaea flava</name>
    <dbReference type="NCBI Taxonomy" id="1742688"/>
    <lineage>
        <taxon>Bacteria</taxon>
        <taxon>Bacillati</taxon>
        <taxon>Actinomycetota</taxon>
        <taxon>Actinomycetes</taxon>
        <taxon>Micromonosporales</taxon>
        <taxon>Micromonosporaceae</taxon>
        <taxon>Hamadaea</taxon>
    </lineage>
</organism>